<feature type="active site" evidence="4">
    <location>
        <position position="9"/>
    </location>
</feature>
<evidence type="ECO:0000256" key="3">
    <source>
        <dbReference type="ARBA" id="ARBA00048782"/>
    </source>
</evidence>
<dbReference type="Pfam" id="PF01625">
    <property type="entry name" value="PMSR"/>
    <property type="match status" value="1"/>
</dbReference>
<dbReference type="EC" id="1.8.4.11" evidence="4"/>
<evidence type="ECO:0000256" key="4">
    <source>
        <dbReference type="HAMAP-Rule" id="MF_01401"/>
    </source>
</evidence>
<dbReference type="PANTHER" id="PTHR43774:SF1">
    <property type="entry name" value="PEPTIDE METHIONINE SULFOXIDE REDUCTASE MSRA 2"/>
    <property type="match status" value="1"/>
</dbReference>
<dbReference type="InterPro" id="IPR002569">
    <property type="entry name" value="Met_Sox_Rdtase_MsrA_dom"/>
</dbReference>
<accession>A0ABW5KHI7</accession>
<name>A0ABW5KHI7_9SPHI</name>
<dbReference type="RefSeq" id="WP_380902010.1">
    <property type="nucleotide sequence ID" value="NZ_JBHUEG010000007.1"/>
</dbReference>
<dbReference type="GO" id="GO:0008113">
    <property type="term" value="F:peptide-methionine (S)-S-oxide reductase activity"/>
    <property type="evidence" value="ECO:0007669"/>
    <property type="project" value="UniProtKB-EC"/>
</dbReference>
<comment type="catalytic activity">
    <reaction evidence="3 4">
        <text>[thioredoxin]-disulfide + L-methionine + H2O = L-methionine (S)-S-oxide + [thioredoxin]-dithiol</text>
        <dbReference type="Rhea" id="RHEA:19993"/>
        <dbReference type="Rhea" id="RHEA-COMP:10698"/>
        <dbReference type="Rhea" id="RHEA-COMP:10700"/>
        <dbReference type="ChEBI" id="CHEBI:15377"/>
        <dbReference type="ChEBI" id="CHEBI:29950"/>
        <dbReference type="ChEBI" id="CHEBI:50058"/>
        <dbReference type="ChEBI" id="CHEBI:57844"/>
        <dbReference type="ChEBI" id="CHEBI:58772"/>
        <dbReference type="EC" id="1.8.4.11"/>
    </reaction>
</comment>
<comment type="function">
    <text evidence="4">Has an important function as a repair enzyme for proteins that have been inactivated by oxidation. Catalyzes the reversible oxidation-reduction of methionine sulfoxide in proteins to methionine.</text>
</comment>
<dbReference type="PANTHER" id="PTHR43774">
    <property type="entry name" value="PEPTIDE METHIONINE SULFOXIDE REDUCTASE"/>
    <property type="match status" value="1"/>
</dbReference>
<comment type="caution">
    <text evidence="6">The sequence shown here is derived from an EMBL/GenBank/DDBJ whole genome shotgun (WGS) entry which is preliminary data.</text>
</comment>
<proteinExistence type="inferred from homology"/>
<dbReference type="HAMAP" id="MF_01401">
    <property type="entry name" value="MsrA"/>
    <property type="match status" value="1"/>
</dbReference>
<gene>
    <name evidence="4 6" type="primary">msrA</name>
    <name evidence="6" type="ORF">ACFSR5_06755</name>
</gene>
<organism evidence="6 7">
    <name type="scientific">Sphingobacterium suaedae</name>
    <dbReference type="NCBI Taxonomy" id="1686402"/>
    <lineage>
        <taxon>Bacteria</taxon>
        <taxon>Pseudomonadati</taxon>
        <taxon>Bacteroidota</taxon>
        <taxon>Sphingobacteriia</taxon>
        <taxon>Sphingobacteriales</taxon>
        <taxon>Sphingobacteriaceae</taxon>
        <taxon>Sphingobacterium</taxon>
    </lineage>
</organism>
<dbReference type="Proteomes" id="UP001597545">
    <property type="component" value="Unassembled WGS sequence"/>
</dbReference>
<dbReference type="Gene3D" id="3.30.1060.10">
    <property type="entry name" value="Peptide methionine sulphoxide reductase MsrA"/>
    <property type="match status" value="1"/>
</dbReference>
<evidence type="ECO:0000259" key="5">
    <source>
        <dbReference type="Pfam" id="PF01625"/>
    </source>
</evidence>
<sequence length="172" mass="19682">MKATFGGGCFWCTEVIFQNTTGVRTVLPGYMGGKTDHPTYKEVCAGDTDHVEVVQLDYDETEVNFEDLLKVFFKTHDPTTLNRQGNDVGTQYRSVVFYHNDEQKVAAERFIQQLESEQVFADPIVTTVESAETFWEAEDYHHDYFNQNPENPFCAAVIAPKLQKFLKDYQAS</sequence>
<dbReference type="NCBIfam" id="TIGR00401">
    <property type="entry name" value="msrA"/>
    <property type="match status" value="1"/>
</dbReference>
<feature type="domain" description="Peptide methionine sulphoxide reductase MsrA" evidence="5">
    <location>
        <begin position="2"/>
        <end position="154"/>
    </location>
</feature>
<dbReference type="InterPro" id="IPR036509">
    <property type="entry name" value="Met_Sox_Rdtase_MsrA_sf"/>
</dbReference>
<evidence type="ECO:0000256" key="2">
    <source>
        <dbReference type="ARBA" id="ARBA00047806"/>
    </source>
</evidence>
<keyword evidence="7" id="KW-1185">Reference proteome</keyword>
<dbReference type="SUPFAM" id="SSF55068">
    <property type="entry name" value="Peptide methionine sulfoxide reductase"/>
    <property type="match status" value="1"/>
</dbReference>
<reference evidence="7" key="1">
    <citation type="journal article" date="2019" name="Int. J. Syst. Evol. Microbiol.">
        <title>The Global Catalogue of Microorganisms (GCM) 10K type strain sequencing project: providing services to taxonomists for standard genome sequencing and annotation.</title>
        <authorList>
            <consortium name="The Broad Institute Genomics Platform"/>
            <consortium name="The Broad Institute Genome Sequencing Center for Infectious Disease"/>
            <person name="Wu L."/>
            <person name="Ma J."/>
        </authorList>
    </citation>
    <scope>NUCLEOTIDE SEQUENCE [LARGE SCALE GENOMIC DNA]</scope>
    <source>
        <strain evidence="7">KCTC 42662</strain>
    </source>
</reference>
<keyword evidence="1 4" id="KW-0560">Oxidoreductase</keyword>
<comment type="catalytic activity">
    <reaction evidence="2 4">
        <text>L-methionyl-[protein] + [thioredoxin]-disulfide + H2O = L-methionyl-(S)-S-oxide-[protein] + [thioredoxin]-dithiol</text>
        <dbReference type="Rhea" id="RHEA:14217"/>
        <dbReference type="Rhea" id="RHEA-COMP:10698"/>
        <dbReference type="Rhea" id="RHEA-COMP:10700"/>
        <dbReference type="Rhea" id="RHEA-COMP:12313"/>
        <dbReference type="Rhea" id="RHEA-COMP:12315"/>
        <dbReference type="ChEBI" id="CHEBI:15377"/>
        <dbReference type="ChEBI" id="CHEBI:16044"/>
        <dbReference type="ChEBI" id="CHEBI:29950"/>
        <dbReference type="ChEBI" id="CHEBI:44120"/>
        <dbReference type="ChEBI" id="CHEBI:50058"/>
        <dbReference type="EC" id="1.8.4.11"/>
    </reaction>
</comment>
<evidence type="ECO:0000256" key="1">
    <source>
        <dbReference type="ARBA" id="ARBA00023002"/>
    </source>
</evidence>
<evidence type="ECO:0000313" key="7">
    <source>
        <dbReference type="Proteomes" id="UP001597545"/>
    </source>
</evidence>
<comment type="similarity">
    <text evidence="4">Belongs to the MsrA Met sulfoxide reductase family.</text>
</comment>
<dbReference type="EMBL" id="JBHULR010000003">
    <property type="protein sequence ID" value="MFD2547345.1"/>
    <property type="molecule type" value="Genomic_DNA"/>
</dbReference>
<evidence type="ECO:0000313" key="6">
    <source>
        <dbReference type="EMBL" id="MFD2547345.1"/>
    </source>
</evidence>
<protein>
    <recommendedName>
        <fullName evidence="4">Peptide methionine sulfoxide reductase MsrA</fullName>
        <shortName evidence="4">Protein-methionine-S-oxide reductase</shortName>
        <ecNumber evidence="4">1.8.4.11</ecNumber>
    </recommendedName>
    <alternativeName>
        <fullName evidence="4">Peptide-methionine (S)-S-oxide reductase</fullName>
        <shortName evidence="4">Peptide Met(O) reductase</shortName>
    </alternativeName>
</protein>